<dbReference type="PATRIC" id="fig|235272.12.peg.3153"/>
<protein>
    <recommendedName>
        <fullName evidence="4">Type III chaperone protein ShcF</fullName>
    </recommendedName>
</protein>
<comment type="caution">
    <text evidence="2">The sequence shown here is derived from an EMBL/GenBank/DDBJ whole genome shotgun (WGS) entry which is preliminary data.</text>
</comment>
<evidence type="ECO:0000313" key="2">
    <source>
        <dbReference type="EMBL" id="KPX16826.1"/>
    </source>
</evidence>
<dbReference type="InterPro" id="IPR010261">
    <property type="entry name" value="Tir_chaperone"/>
</dbReference>
<reference evidence="2 3" key="1">
    <citation type="submission" date="2015-09" db="EMBL/GenBank/DDBJ databases">
        <title>Genome announcement of multiple Pseudomonas syringae strains.</title>
        <authorList>
            <person name="Thakur S."/>
            <person name="Wang P.W."/>
            <person name="Gong Y."/>
            <person name="Weir B.S."/>
            <person name="Guttman D.S."/>
        </authorList>
    </citation>
    <scope>NUCLEOTIDE SEQUENCE [LARGE SCALE GENOMIC DNA]</scope>
    <source>
        <strain evidence="2 3">ICMP9150</strain>
    </source>
</reference>
<evidence type="ECO:0000256" key="1">
    <source>
        <dbReference type="SAM" id="Phobius"/>
    </source>
</evidence>
<feature type="transmembrane region" description="Helical" evidence="1">
    <location>
        <begin position="134"/>
        <end position="155"/>
    </location>
</feature>
<gene>
    <name evidence="2" type="ORF">ALO71_200006</name>
</gene>
<accession>A0A0P9PFT1</accession>
<dbReference type="Pfam" id="PF05932">
    <property type="entry name" value="CesT"/>
    <property type="match status" value="1"/>
</dbReference>
<keyword evidence="1" id="KW-1133">Transmembrane helix</keyword>
<dbReference type="EMBL" id="LJQG01000226">
    <property type="protein sequence ID" value="KPX16826.1"/>
    <property type="molecule type" value="Genomic_DNA"/>
</dbReference>
<name>A0A0P9PFT1_PSEA0</name>
<proteinExistence type="predicted"/>
<dbReference type="GO" id="GO:0030254">
    <property type="term" value="P:protein secretion by the type III secretion system"/>
    <property type="evidence" value="ECO:0007669"/>
    <property type="project" value="InterPro"/>
</dbReference>
<dbReference type="AlphaFoldDB" id="A0A0P9PFT1"/>
<keyword evidence="1" id="KW-0812">Transmembrane</keyword>
<dbReference type="Proteomes" id="UP000050346">
    <property type="component" value="Unassembled WGS sequence"/>
</dbReference>
<evidence type="ECO:0008006" key="4">
    <source>
        <dbReference type="Google" id="ProtNLM"/>
    </source>
</evidence>
<sequence length="173" mass="19738">MKNSFDRLIDGLASEYGMPSFPAKKHEHEIYCFAFEVGVSINIYQDEFRWVYFVAEMGQVVETNADTLGRMLHFNSFSFKKPFFTLGLSGGDVGELHARVPLVEVDSVEMRKIFEDLLSAAVDIKNVIQFQVRGFLWVIYVVLLAPIMCIVRQLALEMSLVRQHQNTVQAAKP</sequence>
<dbReference type="Gene3D" id="3.30.1460.10">
    <property type="match status" value="1"/>
</dbReference>
<keyword evidence="1" id="KW-0472">Membrane</keyword>
<evidence type="ECO:0000313" key="3">
    <source>
        <dbReference type="Proteomes" id="UP000050346"/>
    </source>
</evidence>
<dbReference type="SUPFAM" id="SSF69635">
    <property type="entry name" value="Type III secretory system chaperone-like"/>
    <property type="match status" value="1"/>
</dbReference>
<organism evidence="2 3">
    <name type="scientific">Pseudomonas amygdali pv. dendropanacis</name>
    <dbReference type="NCBI Taxonomy" id="235272"/>
    <lineage>
        <taxon>Bacteria</taxon>
        <taxon>Pseudomonadati</taxon>
        <taxon>Pseudomonadota</taxon>
        <taxon>Gammaproteobacteria</taxon>
        <taxon>Pseudomonadales</taxon>
        <taxon>Pseudomonadaceae</taxon>
        <taxon>Pseudomonas</taxon>
        <taxon>Pseudomonas amygdali</taxon>
    </lineage>
</organism>